<protein>
    <submittedName>
        <fullName evidence="2">Uncharacterized protein</fullName>
    </submittedName>
</protein>
<accession>A0AAW0RG20</accession>
<feature type="non-terminal residue" evidence="2">
    <location>
        <position position="349"/>
    </location>
</feature>
<feature type="compositionally biased region" description="Basic and acidic residues" evidence="1">
    <location>
        <begin position="117"/>
        <end position="142"/>
    </location>
</feature>
<feature type="compositionally biased region" description="Polar residues" evidence="1">
    <location>
        <begin position="153"/>
        <end position="168"/>
    </location>
</feature>
<feature type="region of interest" description="Disordered" evidence="1">
    <location>
        <begin position="243"/>
        <end position="349"/>
    </location>
</feature>
<dbReference type="AlphaFoldDB" id="A0AAW0RG20"/>
<feature type="compositionally biased region" description="Basic and acidic residues" evidence="1">
    <location>
        <begin position="49"/>
        <end position="65"/>
    </location>
</feature>
<feature type="compositionally biased region" description="Polar residues" evidence="1">
    <location>
        <begin position="265"/>
        <end position="280"/>
    </location>
</feature>
<comment type="caution">
    <text evidence="2">The sequence shown here is derived from an EMBL/GenBank/DDBJ whole genome shotgun (WGS) entry which is preliminary data.</text>
</comment>
<sequence>MAHAQVVHGIHLRVGNSYEADSKKNNARIGCKNDRRSRKRAAESSILVARDDSRKSGNSADHTDRNSNNTNKRQKRLEHAITSGEMSVDRRTRYDAGYLPATAEANKRNFTASANDVDDRNGRSSKRQRLEPANRREEDSASRRTKYYAGYSPVSTEAHNRNFTASTNDADDENGRPSKRQKPTSYHASKVASSEYEGERRSPVASGNGSFSGVPRASTFENQPNSRERTAVRLRASLLLRRLSPADTKTQTDVASDGDRAKTARQYQPSVRFSDQSSDDNPNHRNRPSKTPTYADARHHGAVRREKQTAMRTPGGYRTEAAPKSILRSAREAAADHRKMPDPNQAKRG</sequence>
<keyword evidence="3" id="KW-1185">Reference proteome</keyword>
<dbReference type="Proteomes" id="UP001397290">
    <property type="component" value="Unassembled WGS sequence"/>
</dbReference>
<organism evidence="2 3">
    <name type="scientific">Beauveria asiatica</name>
    <dbReference type="NCBI Taxonomy" id="1069075"/>
    <lineage>
        <taxon>Eukaryota</taxon>
        <taxon>Fungi</taxon>
        <taxon>Dikarya</taxon>
        <taxon>Ascomycota</taxon>
        <taxon>Pezizomycotina</taxon>
        <taxon>Sordariomycetes</taxon>
        <taxon>Hypocreomycetidae</taxon>
        <taxon>Hypocreales</taxon>
        <taxon>Cordycipitaceae</taxon>
        <taxon>Beauveria</taxon>
    </lineage>
</organism>
<gene>
    <name evidence="2" type="ORF">G3M48_001475</name>
</gene>
<proteinExistence type="predicted"/>
<feature type="region of interest" description="Disordered" evidence="1">
    <location>
        <begin position="26"/>
        <end position="88"/>
    </location>
</feature>
<name>A0AAW0RG20_9HYPO</name>
<reference evidence="2 3" key="1">
    <citation type="submission" date="2020-02" db="EMBL/GenBank/DDBJ databases">
        <title>Comparative genomics of the hypocrealean fungal genus Beauvera.</title>
        <authorList>
            <person name="Showalter D.N."/>
            <person name="Bushley K.E."/>
            <person name="Rehner S.A."/>
        </authorList>
    </citation>
    <scope>NUCLEOTIDE SEQUENCE [LARGE SCALE GENOMIC DNA]</scope>
    <source>
        <strain evidence="2 3">ARSEF4384</strain>
    </source>
</reference>
<evidence type="ECO:0000256" key="1">
    <source>
        <dbReference type="SAM" id="MobiDB-lite"/>
    </source>
</evidence>
<feature type="region of interest" description="Disordered" evidence="1">
    <location>
        <begin position="107"/>
        <end position="229"/>
    </location>
</feature>
<dbReference type="EMBL" id="JAAHCF010001410">
    <property type="protein sequence ID" value="KAK8140896.1"/>
    <property type="molecule type" value="Genomic_DNA"/>
</dbReference>
<feature type="compositionally biased region" description="Basic and acidic residues" evidence="1">
    <location>
        <begin position="296"/>
        <end position="309"/>
    </location>
</feature>
<feature type="compositionally biased region" description="Basic and acidic residues" evidence="1">
    <location>
        <begin position="329"/>
        <end position="341"/>
    </location>
</feature>
<evidence type="ECO:0000313" key="3">
    <source>
        <dbReference type="Proteomes" id="UP001397290"/>
    </source>
</evidence>
<evidence type="ECO:0000313" key="2">
    <source>
        <dbReference type="EMBL" id="KAK8140896.1"/>
    </source>
</evidence>